<dbReference type="EMBL" id="VLLL01000005">
    <property type="protein sequence ID" value="TWJ14658.1"/>
    <property type="molecule type" value="Genomic_DNA"/>
</dbReference>
<evidence type="ECO:0000313" key="2">
    <source>
        <dbReference type="EMBL" id="TWJ14658.1"/>
    </source>
</evidence>
<accession>A0A562V9Y2</accession>
<keyword evidence="3" id="KW-1185">Reference proteome</keyword>
<reference evidence="2 3" key="1">
    <citation type="journal article" date="2013" name="Stand. Genomic Sci.">
        <title>Genomic Encyclopedia of Type Strains, Phase I: The one thousand microbial genomes (KMG-I) project.</title>
        <authorList>
            <person name="Kyrpides N.C."/>
            <person name="Woyke T."/>
            <person name="Eisen J.A."/>
            <person name="Garrity G."/>
            <person name="Lilburn T.G."/>
            <person name="Beck B.J."/>
            <person name="Whitman W.B."/>
            <person name="Hugenholtz P."/>
            <person name="Klenk H.P."/>
        </authorList>
    </citation>
    <scope>NUCLEOTIDE SEQUENCE [LARGE SCALE GENOMIC DNA]</scope>
    <source>
        <strain evidence="2 3">DSM 45044</strain>
    </source>
</reference>
<comment type="caution">
    <text evidence="2">The sequence shown here is derived from an EMBL/GenBank/DDBJ whole genome shotgun (WGS) entry which is preliminary data.</text>
</comment>
<keyword evidence="1" id="KW-0472">Membrane</keyword>
<sequence length="115" mass="12435">MAPAGVLVAVRCARGYARFVVANRAYVAGVGVYCLSGVWLSRGPGAIVFFCLLFAGALALAGFGYRFAYLVARATGTTFPSALGWMSRLVRRDVFRLTRWRPGDWCESTGSDRSA</sequence>
<feature type="transmembrane region" description="Helical" evidence="1">
    <location>
        <begin position="46"/>
        <end position="65"/>
    </location>
</feature>
<dbReference type="Proteomes" id="UP000321617">
    <property type="component" value="Unassembled WGS sequence"/>
</dbReference>
<evidence type="ECO:0000256" key="1">
    <source>
        <dbReference type="SAM" id="Phobius"/>
    </source>
</evidence>
<keyword evidence="1" id="KW-1133">Transmembrane helix</keyword>
<name>A0A562V9Y2_9ACTN</name>
<keyword evidence="1" id="KW-0812">Transmembrane</keyword>
<dbReference type="AlphaFoldDB" id="A0A562V9Y2"/>
<dbReference type="RefSeq" id="WP_147132059.1">
    <property type="nucleotide sequence ID" value="NZ_BAABIJ010000001.1"/>
</dbReference>
<protein>
    <submittedName>
        <fullName evidence="2">Uncharacterized protein</fullName>
    </submittedName>
</protein>
<organism evidence="2 3">
    <name type="scientific">Stackebrandtia albiflava</name>
    <dbReference type="NCBI Taxonomy" id="406432"/>
    <lineage>
        <taxon>Bacteria</taxon>
        <taxon>Bacillati</taxon>
        <taxon>Actinomycetota</taxon>
        <taxon>Actinomycetes</taxon>
        <taxon>Glycomycetales</taxon>
        <taxon>Glycomycetaceae</taxon>
        <taxon>Stackebrandtia</taxon>
    </lineage>
</organism>
<feature type="transmembrane region" description="Helical" evidence="1">
    <location>
        <begin position="21"/>
        <end position="40"/>
    </location>
</feature>
<evidence type="ECO:0000313" key="3">
    <source>
        <dbReference type="Proteomes" id="UP000321617"/>
    </source>
</evidence>
<proteinExistence type="predicted"/>
<gene>
    <name evidence="2" type="ORF">LX16_0345</name>
</gene>